<dbReference type="InterPro" id="IPR029068">
    <property type="entry name" value="Glyas_Bleomycin-R_OHBP_Dase"/>
</dbReference>
<feature type="domain" description="VOC" evidence="1">
    <location>
        <begin position="8"/>
        <end position="131"/>
    </location>
</feature>
<evidence type="ECO:0000313" key="2">
    <source>
        <dbReference type="EMBL" id="GAA3723629.1"/>
    </source>
</evidence>
<gene>
    <name evidence="2" type="ORF">GCM10022268_34810</name>
</gene>
<dbReference type="InterPro" id="IPR004360">
    <property type="entry name" value="Glyas_Fos-R_dOase_dom"/>
</dbReference>
<evidence type="ECO:0000313" key="3">
    <source>
        <dbReference type="Proteomes" id="UP001500523"/>
    </source>
</evidence>
<dbReference type="Pfam" id="PF00903">
    <property type="entry name" value="Glyoxalase"/>
    <property type="match status" value="1"/>
</dbReference>
<dbReference type="PANTHER" id="PTHR34109:SF1">
    <property type="entry name" value="VOC DOMAIN-CONTAINING PROTEIN"/>
    <property type="match status" value="1"/>
</dbReference>
<proteinExistence type="predicted"/>
<protein>
    <recommendedName>
        <fullName evidence="1">VOC domain-containing protein</fullName>
    </recommendedName>
</protein>
<dbReference type="SUPFAM" id="SSF54593">
    <property type="entry name" value="Glyoxalase/Bleomycin resistance protein/Dihydroxybiphenyl dioxygenase"/>
    <property type="match status" value="1"/>
</dbReference>
<dbReference type="Proteomes" id="UP001500523">
    <property type="component" value="Unassembled WGS sequence"/>
</dbReference>
<dbReference type="Gene3D" id="3.30.720.120">
    <property type="match status" value="1"/>
</dbReference>
<dbReference type="PANTHER" id="PTHR34109">
    <property type="entry name" value="BNAUNNG04460D PROTEIN-RELATED"/>
    <property type="match status" value="1"/>
</dbReference>
<dbReference type="InterPro" id="IPR037523">
    <property type="entry name" value="VOC_core"/>
</dbReference>
<dbReference type="Gene3D" id="3.30.720.110">
    <property type="match status" value="1"/>
</dbReference>
<dbReference type="EMBL" id="BAABBF010000012">
    <property type="protein sequence ID" value="GAA3723629.1"/>
    <property type="molecule type" value="Genomic_DNA"/>
</dbReference>
<evidence type="ECO:0000259" key="1">
    <source>
        <dbReference type="PROSITE" id="PS51819"/>
    </source>
</evidence>
<comment type="caution">
    <text evidence="2">The sequence shown here is derived from an EMBL/GenBank/DDBJ whole genome shotgun (WGS) entry which is preliminary data.</text>
</comment>
<sequence>MGDRPGGGVTPFLTIRGRRGAEALAFYERAFGAVVTERNVAEDGQRLMQASLRINDGWIMLSDEFPEWRGHDEPAPQGVMLHLQVDDADRWMERAAAAGAVVTMPVADQFWGDRYGQVTDPFGHRWSCGSPIR</sequence>
<keyword evidence="3" id="KW-1185">Reference proteome</keyword>
<name>A0ABP7ESN5_9SPHN</name>
<dbReference type="CDD" id="cd07246">
    <property type="entry name" value="VOC_like"/>
    <property type="match status" value="1"/>
</dbReference>
<dbReference type="PROSITE" id="PS51819">
    <property type="entry name" value="VOC"/>
    <property type="match status" value="1"/>
</dbReference>
<dbReference type="RefSeq" id="WP_344694653.1">
    <property type="nucleotide sequence ID" value="NZ_BAABBF010000012.1"/>
</dbReference>
<organism evidence="2 3">
    <name type="scientific">Sphingomonas cynarae</name>
    <dbReference type="NCBI Taxonomy" id="930197"/>
    <lineage>
        <taxon>Bacteria</taxon>
        <taxon>Pseudomonadati</taxon>
        <taxon>Pseudomonadota</taxon>
        <taxon>Alphaproteobacteria</taxon>
        <taxon>Sphingomonadales</taxon>
        <taxon>Sphingomonadaceae</taxon>
        <taxon>Sphingomonas</taxon>
    </lineage>
</organism>
<reference evidence="3" key="1">
    <citation type="journal article" date="2019" name="Int. J. Syst. Evol. Microbiol.">
        <title>The Global Catalogue of Microorganisms (GCM) 10K type strain sequencing project: providing services to taxonomists for standard genome sequencing and annotation.</title>
        <authorList>
            <consortium name="The Broad Institute Genomics Platform"/>
            <consortium name="The Broad Institute Genome Sequencing Center for Infectious Disease"/>
            <person name="Wu L."/>
            <person name="Ma J."/>
        </authorList>
    </citation>
    <scope>NUCLEOTIDE SEQUENCE [LARGE SCALE GENOMIC DNA]</scope>
    <source>
        <strain evidence="3">JCM 17498</strain>
    </source>
</reference>
<accession>A0ABP7ESN5</accession>